<sequence>MANKNPNIEGLLSHSKEKNKIAKNKVDAAIKKMIKEKMMINFNTVSSMAGVSKAFLYKEIELRKQIETLRSQQEGLKSGENFKRNISDKSKDVIIETLKNKINSLNLKIKSLEQQNGELKQQLKKDLGKLYQNL</sequence>
<organism evidence="2 3">
    <name type="scientific">Gracilibacillus orientalis</name>
    <dbReference type="NCBI Taxonomy" id="334253"/>
    <lineage>
        <taxon>Bacteria</taxon>
        <taxon>Bacillati</taxon>
        <taxon>Bacillota</taxon>
        <taxon>Bacilli</taxon>
        <taxon>Bacillales</taxon>
        <taxon>Bacillaceae</taxon>
        <taxon>Gracilibacillus</taxon>
    </lineage>
</organism>
<dbReference type="Pfam" id="PF19776">
    <property type="entry name" value="DUF6262"/>
    <property type="match status" value="1"/>
</dbReference>
<keyword evidence="1" id="KW-0175">Coiled coil</keyword>
<proteinExistence type="predicted"/>
<reference evidence="3" key="1">
    <citation type="submission" date="2016-10" db="EMBL/GenBank/DDBJ databases">
        <authorList>
            <person name="Varghese N."/>
            <person name="Submissions S."/>
        </authorList>
    </citation>
    <scope>NUCLEOTIDE SEQUENCE [LARGE SCALE GENOMIC DNA]</scope>
    <source>
        <strain evidence="3">CGMCC 1.4250</strain>
    </source>
</reference>
<evidence type="ECO:0000313" key="2">
    <source>
        <dbReference type="EMBL" id="SFM02710.1"/>
    </source>
</evidence>
<protein>
    <recommendedName>
        <fullName evidence="4">Transposase</fullName>
    </recommendedName>
</protein>
<dbReference type="STRING" id="334253.SAMN04487943_106268"/>
<dbReference type="AlphaFoldDB" id="A0A1I4MI33"/>
<gene>
    <name evidence="2" type="ORF">SAMN04487943_106268</name>
</gene>
<name>A0A1I4MI33_9BACI</name>
<dbReference type="Proteomes" id="UP000198565">
    <property type="component" value="Unassembled WGS sequence"/>
</dbReference>
<accession>A0A1I4MI33</accession>
<keyword evidence="3" id="KW-1185">Reference proteome</keyword>
<dbReference type="EMBL" id="FOTR01000006">
    <property type="protein sequence ID" value="SFM02710.1"/>
    <property type="molecule type" value="Genomic_DNA"/>
</dbReference>
<dbReference type="RefSeq" id="WP_091484078.1">
    <property type="nucleotide sequence ID" value="NZ_FOTR01000006.1"/>
</dbReference>
<feature type="coiled-coil region" evidence="1">
    <location>
        <begin position="95"/>
        <end position="129"/>
    </location>
</feature>
<evidence type="ECO:0000313" key="3">
    <source>
        <dbReference type="Proteomes" id="UP000198565"/>
    </source>
</evidence>
<dbReference type="OrthoDB" id="1707883at2"/>
<dbReference type="InterPro" id="IPR046229">
    <property type="entry name" value="TnpC-like"/>
</dbReference>
<evidence type="ECO:0000256" key="1">
    <source>
        <dbReference type="SAM" id="Coils"/>
    </source>
</evidence>
<evidence type="ECO:0008006" key="4">
    <source>
        <dbReference type="Google" id="ProtNLM"/>
    </source>
</evidence>